<organism evidence="1 2">
    <name type="scientific">Nephila pilipes</name>
    <name type="common">Giant wood spider</name>
    <name type="synonym">Nephila maculata</name>
    <dbReference type="NCBI Taxonomy" id="299642"/>
    <lineage>
        <taxon>Eukaryota</taxon>
        <taxon>Metazoa</taxon>
        <taxon>Ecdysozoa</taxon>
        <taxon>Arthropoda</taxon>
        <taxon>Chelicerata</taxon>
        <taxon>Arachnida</taxon>
        <taxon>Araneae</taxon>
        <taxon>Araneomorphae</taxon>
        <taxon>Entelegynae</taxon>
        <taxon>Araneoidea</taxon>
        <taxon>Nephilidae</taxon>
        <taxon>Nephila</taxon>
    </lineage>
</organism>
<gene>
    <name evidence="1" type="ORF">NPIL_38141</name>
</gene>
<evidence type="ECO:0000313" key="1">
    <source>
        <dbReference type="EMBL" id="GFT74355.1"/>
    </source>
</evidence>
<accession>A0A8X6PMI7</accession>
<proteinExistence type="predicted"/>
<name>A0A8X6PMI7_NEPPI</name>
<comment type="caution">
    <text evidence="1">The sequence shown here is derived from an EMBL/GenBank/DDBJ whole genome shotgun (WGS) entry which is preliminary data.</text>
</comment>
<dbReference type="EMBL" id="BMAW01070654">
    <property type="protein sequence ID" value="GFT74355.1"/>
    <property type="molecule type" value="Genomic_DNA"/>
</dbReference>
<protein>
    <submittedName>
        <fullName evidence="1">Uncharacterized protein</fullName>
    </submittedName>
</protein>
<sequence length="82" mass="9150">LCEVTSKPDWPSVRMEVNFAEVGKFTRRSHTCGEGASSKQRDGTWKQTWMNNGNPGEAAGKVCWSEGRSVVEKWFGRPQGFG</sequence>
<feature type="non-terminal residue" evidence="1">
    <location>
        <position position="1"/>
    </location>
</feature>
<dbReference type="AlphaFoldDB" id="A0A8X6PMI7"/>
<dbReference type="Proteomes" id="UP000887013">
    <property type="component" value="Unassembled WGS sequence"/>
</dbReference>
<evidence type="ECO:0000313" key="2">
    <source>
        <dbReference type="Proteomes" id="UP000887013"/>
    </source>
</evidence>
<keyword evidence="2" id="KW-1185">Reference proteome</keyword>
<reference evidence="1" key="1">
    <citation type="submission" date="2020-08" db="EMBL/GenBank/DDBJ databases">
        <title>Multicomponent nature underlies the extraordinary mechanical properties of spider dragline silk.</title>
        <authorList>
            <person name="Kono N."/>
            <person name="Nakamura H."/>
            <person name="Mori M."/>
            <person name="Yoshida Y."/>
            <person name="Ohtoshi R."/>
            <person name="Malay A.D."/>
            <person name="Moran D.A.P."/>
            <person name="Tomita M."/>
            <person name="Numata K."/>
            <person name="Arakawa K."/>
        </authorList>
    </citation>
    <scope>NUCLEOTIDE SEQUENCE</scope>
</reference>